<gene>
    <name evidence="2" type="ORF">ACFSKL_18845</name>
</gene>
<evidence type="ECO:0000313" key="3">
    <source>
        <dbReference type="Proteomes" id="UP001597361"/>
    </source>
</evidence>
<dbReference type="RefSeq" id="WP_376888319.1">
    <property type="nucleotide sequence ID" value="NZ_JBHUHR010000045.1"/>
</dbReference>
<feature type="transmembrane region" description="Helical" evidence="1">
    <location>
        <begin position="70"/>
        <end position="95"/>
    </location>
</feature>
<feature type="transmembrane region" description="Helical" evidence="1">
    <location>
        <begin position="39"/>
        <end position="58"/>
    </location>
</feature>
<feature type="transmembrane region" description="Helical" evidence="1">
    <location>
        <begin position="7"/>
        <end position="24"/>
    </location>
</feature>
<protein>
    <submittedName>
        <fullName evidence="2">DUF4199 domain-containing protein</fullName>
    </submittedName>
</protein>
<dbReference type="InterPro" id="IPR025250">
    <property type="entry name" value="DUF4199"/>
</dbReference>
<name>A0ABW4VVF0_9BACT</name>
<sequence>MTNLKTELKWAAIFILMGLIWMLLEKSFGLHDEHISKHAIYTNLVAIPSIAIYVFALLDKRKKFYDGKMTYLQGVYCGLIITLFVTILTPVSQYITSMYITPDYFSNAITYAVESAQMNQEDAAAYFNMENYIYQSVIFAPIVGTITSLIVAVFTKNKKG</sequence>
<keyword evidence="1" id="KW-1133">Transmembrane helix</keyword>
<keyword evidence="1" id="KW-0472">Membrane</keyword>
<keyword evidence="1" id="KW-0812">Transmembrane</keyword>
<dbReference type="EMBL" id="JBHUHR010000045">
    <property type="protein sequence ID" value="MFD2036870.1"/>
    <property type="molecule type" value="Genomic_DNA"/>
</dbReference>
<dbReference type="Pfam" id="PF13858">
    <property type="entry name" value="DUF4199"/>
    <property type="match status" value="1"/>
</dbReference>
<organism evidence="2 3">
    <name type="scientific">Belliella marina</name>
    <dbReference type="NCBI Taxonomy" id="1644146"/>
    <lineage>
        <taxon>Bacteria</taxon>
        <taxon>Pseudomonadati</taxon>
        <taxon>Bacteroidota</taxon>
        <taxon>Cytophagia</taxon>
        <taxon>Cytophagales</taxon>
        <taxon>Cyclobacteriaceae</taxon>
        <taxon>Belliella</taxon>
    </lineage>
</organism>
<accession>A0ABW4VVF0</accession>
<proteinExistence type="predicted"/>
<reference evidence="3" key="1">
    <citation type="journal article" date="2019" name="Int. J. Syst. Evol. Microbiol.">
        <title>The Global Catalogue of Microorganisms (GCM) 10K type strain sequencing project: providing services to taxonomists for standard genome sequencing and annotation.</title>
        <authorList>
            <consortium name="The Broad Institute Genomics Platform"/>
            <consortium name="The Broad Institute Genome Sequencing Center for Infectious Disease"/>
            <person name="Wu L."/>
            <person name="Ma J."/>
        </authorList>
    </citation>
    <scope>NUCLEOTIDE SEQUENCE [LARGE SCALE GENOMIC DNA]</scope>
    <source>
        <strain evidence="3">CGMCC 1.15180</strain>
    </source>
</reference>
<evidence type="ECO:0000256" key="1">
    <source>
        <dbReference type="SAM" id="Phobius"/>
    </source>
</evidence>
<evidence type="ECO:0000313" key="2">
    <source>
        <dbReference type="EMBL" id="MFD2036870.1"/>
    </source>
</evidence>
<feature type="transmembrane region" description="Helical" evidence="1">
    <location>
        <begin position="132"/>
        <end position="154"/>
    </location>
</feature>
<comment type="caution">
    <text evidence="2">The sequence shown here is derived from an EMBL/GenBank/DDBJ whole genome shotgun (WGS) entry which is preliminary data.</text>
</comment>
<dbReference type="Proteomes" id="UP001597361">
    <property type="component" value="Unassembled WGS sequence"/>
</dbReference>
<keyword evidence="3" id="KW-1185">Reference proteome</keyword>